<proteinExistence type="predicted"/>
<evidence type="ECO:0000313" key="1">
    <source>
        <dbReference type="EMBL" id="CAK8996743.1"/>
    </source>
</evidence>
<dbReference type="EMBL" id="CAXAMN010001891">
    <property type="protein sequence ID" value="CAK8996743.1"/>
    <property type="molecule type" value="Genomic_DNA"/>
</dbReference>
<evidence type="ECO:0000313" key="2">
    <source>
        <dbReference type="Proteomes" id="UP001642484"/>
    </source>
</evidence>
<reference evidence="1 2" key="1">
    <citation type="submission" date="2024-02" db="EMBL/GenBank/DDBJ databases">
        <authorList>
            <person name="Chen Y."/>
            <person name="Shah S."/>
            <person name="Dougan E. K."/>
            <person name="Thang M."/>
            <person name="Chan C."/>
        </authorList>
    </citation>
    <scope>NUCLEOTIDE SEQUENCE [LARGE SCALE GENOMIC DNA]</scope>
</reference>
<dbReference type="Proteomes" id="UP001642484">
    <property type="component" value="Unassembled WGS sequence"/>
</dbReference>
<name>A0ABP0I383_9DINO</name>
<protein>
    <submittedName>
        <fullName evidence="1">Uncharacterized protein</fullName>
    </submittedName>
</protein>
<sequence length="191" mass="21082">MLPSRLSFLVSAQKAKPEVQIEERKEQETSQDVSSACDRTSTIYLSISAKVVGGEAWKTCSDLLPTSAAVTKNKEDLFSREQICASTGCSKVVLHNGSDHNFQQPALSASRSCQIKSSCVPHQGCNPYLPSIPIHIFRIHDLMSNPTRNMIANERSECGQIVMVPVKVVVTIEEVIVFMVNKLLHSNSFFT</sequence>
<organism evidence="1 2">
    <name type="scientific">Durusdinium trenchii</name>
    <dbReference type="NCBI Taxonomy" id="1381693"/>
    <lineage>
        <taxon>Eukaryota</taxon>
        <taxon>Sar</taxon>
        <taxon>Alveolata</taxon>
        <taxon>Dinophyceae</taxon>
        <taxon>Suessiales</taxon>
        <taxon>Symbiodiniaceae</taxon>
        <taxon>Durusdinium</taxon>
    </lineage>
</organism>
<keyword evidence="2" id="KW-1185">Reference proteome</keyword>
<comment type="caution">
    <text evidence="1">The sequence shown here is derived from an EMBL/GenBank/DDBJ whole genome shotgun (WGS) entry which is preliminary data.</text>
</comment>
<accession>A0ABP0I383</accession>
<gene>
    <name evidence="1" type="ORF">CCMP2556_LOCUS4583</name>
</gene>